<reference evidence="8 9" key="1">
    <citation type="journal article" date="2015" name="Int. J. Syst. Evol. Microbiol.">
        <title>Acinetobacter equi sp. nov. isolated from horse faeces.</title>
        <authorList>
            <person name="Poppel M.T."/>
            <person name="Skiebe E."/>
            <person name="Laue M."/>
            <person name="Bergmann H."/>
            <person name="Ebersberger I."/>
            <person name="Garn T."/>
            <person name="Fruth A."/>
            <person name="Baumgardt S."/>
            <person name="Busse H.J."/>
            <person name="Wilharm G."/>
        </authorList>
    </citation>
    <scope>NUCLEOTIDE SEQUENCE [LARGE SCALE GENOMIC DNA]</scope>
    <source>
        <strain evidence="8 9">114</strain>
    </source>
</reference>
<gene>
    <name evidence="8" type="ORF">AOY20_14325</name>
</gene>
<keyword evidence="4 7" id="KW-0812">Transmembrane</keyword>
<protein>
    <submittedName>
        <fullName evidence="8">Uncharacterized protein</fullName>
    </submittedName>
</protein>
<dbReference type="STRING" id="1324350.AOY20_14325"/>
<comment type="similarity">
    <text evidence="7">Belongs to the TonB-dependent receptor family.</text>
</comment>
<evidence type="ECO:0000313" key="8">
    <source>
        <dbReference type="EMBL" id="ALH96623.1"/>
    </source>
</evidence>
<evidence type="ECO:0000256" key="2">
    <source>
        <dbReference type="ARBA" id="ARBA00022448"/>
    </source>
</evidence>
<name>A0A0N9VYP9_9GAMM</name>
<evidence type="ECO:0000256" key="6">
    <source>
        <dbReference type="ARBA" id="ARBA00023237"/>
    </source>
</evidence>
<sequence>MGIPTPSYTFVDLGAVYKYTDNLEFATGVYNVANKNVVDDGNSYVLDGRRYSVAMNIKF</sequence>
<evidence type="ECO:0000256" key="7">
    <source>
        <dbReference type="PROSITE-ProRule" id="PRU01360"/>
    </source>
</evidence>
<evidence type="ECO:0000256" key="1">
    <source>
        <dbReference type="ARBA" id="ARBA00004571"/>
    </source>
</evidence>
<keyword evidence="9" id="KW-1185">Reference proteome</keyword>
<keyword evidence="5 7" id="KW-0472">Membrane</keyword>
<accession>A0A0N9VYP9</accession>
<dbReference type="Gene3D" id="2.40.170.20">
    <property type="entry name" value="TonB-dependent receptor, beta-barrel domain"/>
    <property type="match status" value="1"/>
</dbReference>
<proteinExistence type="inferred from homology"/>
<evidence type="ECO:0000313" key="9">
    <source>
        <dbReference type="Proteomes" id="UP000064939"/>
    </source>
</evidence>
<keyword evidence="2 7" id="KW-0813">Transport</keyword>
<comment type="subcellular location">
    <subcellularLocation>
        <location evidence="1 7">Cell outer membrane</location>
        <topology evidence="1 7">Multi-pass membrane protein</topology>
    </subcellularLocation>
</comment>
<evidence type="ECO:0000256" key="4">
    <source>
        <dbReference type="ARBA" id="ARBA00022692"/>
    </source>
</evidence>
<dbReference type="AlphaFoldDB" id="A0A0N9VYP9"/>
<dbReference type="OrthoDB" id="9764669at2"/>
<dbReference type="InterPro" id="IPR036942">
    <property type="entry name" value="Beta-barrel_TonB_sf"/>
</dbReference>
<dbReference type="SUPFAM" id="SSF56935">
    <property type="entry name" value="Porins"/>
    <property type="match status" value="1"/>
</dbReference>
<dbReference type="Proteomes" id="UP000064939">
    <property type="component" value="Chromosome"/>
</dbReference>
<dbReference type="KEGG" id="aei:AOY20_14325"/>
<keyword evidence="6 7" id="KW-0998">Cell outer membrane</keyword>
<dbReference type="EMBL" id="CP012808">
    <property type="protein sequence ID" value="ALH96623.1"/>
    <property type="molecule type" value="Genomic_DNA"/>
</dbReference>
<organism evidence="8 9">
    <name type="scientific">Acinetobacter equi</name>
    <dbReference type="NCBI Taxonomy" id="1324350"/>
    <lineage>
        <taxon>Bacteria</taxon>
        <taxon>Pseudomonadati</taxon>
        <taxon>Pseudomonadota</taxon>
        <taxon>Gammaproteobacteria</taxon>
        <taxon>Moraxellales</taxon>
        <taxon>Moraxellaceae</taxon>
        <taxon>Acinetobacter</taxon>
    </lineage>
</organism>
<evidence type="ECO:0000256" key="3">
    <source>
        <dbReference type="ARBA" id="ARBA00022452"/>
    </source>
</evidence>
<dbReference type="InterPro" id="IPR039426">
    <property type="entry name" value="TonB-dep_rcpt-like"/>
</dbReference>
<dbReference type="GO" id="GO:0009279">
    <property type="term" value="C:cell outer membrane"/>
    <property type="evidence" value="ECO:0007669"/>
    <property type="project" value="UniProtKB-SubCell"/>
</dbReference>
<keyword evidence="3 7" id="KW-1134">Transmembrane beta strand</keyword>
<dbReference type="PROSITE" id="PS52016">
    <property type="entry name" value="TONB_DEPENDENT_REC_3"/>
    <property type="match status" value="1"/>
</dbReference>
<dbReference type="RefSeq" id="WP_054582492.1">
    <property type="nucleotide sequence ID" value="NZ_CP012808.1"/>
</dbReference>
<evidence type="ECO:0000256" key="5">
    <source>
        <dbReference type="ARBA" id="ARBA00023136"/>
    </source>
</evidence>